<dbReference type="InParanoid" id="H2XZ91"/>
<dbReference type="EMBL" id="EAAA01001107">
    <property type="status" value="NOT_ANNOTATED_CDS"/>
    <property type="molecule type" value="Genomic_DNA"/>
</dbReference>
<feature type="transmembrane region" description="Helical" evidence="1">
    <location>
        <begin position="21"/>
        <end position="38"/>
    </location>
</feature>
<reference evidence="2" key="4">
    <citation type="submission" date="2025-09" db="UniProtKB">
        <authorList>
            <consortium name="Ensembl"/>
        </authorList>
    </citation>
    <scope>IDENTIFICATION</scope>
</reference>
<sequence length="39" mass="4712">MMFHSMADKTLVFKITKKLEYFRSFIHLMLTVMVLSLFL</sequence>
<evidence type="ECO:0000313" key="2">
    <source>
        <dbReference type="Ensembl" id="ENSCINP00000034975.1"/>
    </source>
</evidence>
<organism evidence="2 3">
    <name type="scientific">Ciona intestinalis</name>
    <name type="common">Transparent sea squirt</name>
    <name type="synonym">Ascidia intestinalis</name>
    <dbReference type="NCBI Taxonomy" id="7719"/>
    <lineage>
        <taxon>Eukaryota</taxon>
        <taxon>Metazoa</taxon>
        <taxon>Chordata</taxon>
        <taxon>Tunicata</taxon>
        <taxon>Ascidiacea</taxon>
        <taxon>Phlebobranchia</taxon>
        <taxon>Cionidae</taxon>
        <taxon>Ciona</taxon>
    </lineage>
</organism>
<keyword evidence="1" id="KW-0812">Transmembrane</keyword>
<evidence type="ECO:0000313" key="3">
    <source>
        <dbReference type="Proteomes" id="UP000008144"/>
    </source>
</evidence>
<keyword evidence="1" id="KW-1133">Transmembrane helix</keyword>
<proteinExistence type="predicted"/>
<reference evidence="3" key="1">
    <citation type="journal article" date="2002" name="Science">
        <title>The draft genome of Ciona intestinalis: insights into chordate and vertebrate origins.</title>
        <authorList>
            <person name="Dehal P."/>
            <person name="Satou Y."/>
            <person name="Campbell R.K."/>
            <person name="Chapman J."/>
            <person name="Degnan B."/>
            <person name="De Tomaso A."/>
            <person name="Davidson B."/>
            <person name="Di Gregorio A."/>
            <person name="Gelpke M."/>
            <person name="Goodstein D.M."/>
            <person name="Harafuji N."/>
            <person name="Hastings K.E."/>
            <person name="Ho I."/>
            <person name="Hotta K."/>
            <person name="Huang W."/>
            <person name="Kawashima T."/>
            <person name="Lemaire P."/>
            <person name="Martinez D."/>
            <person name="Meinertzhagen I.A."/>
            <person name="Necula S."/>
            <person name="Nonaka M."/>
            <person name="Putnam N."/>
            <person name="Rash S."/>
            <person name="Saiga H."/>
            <person name="Satake M."/>
            <person name="Terry A."/>
            <person name="Yamada L."/>
            <person name="Wang H.G."/>
            <person name="Awazu S."/>
            <person name="Azumi K."/>
            <person name="Boore J."/>
            <person name="Branno M."/>
            <person name="Chin-Bow S."/>
            <person name="DeSantis R."/>
            <person name="Doyle S."/>
            <person name="Francino P."/>
            <person name="Keys D.N."/>
            <person name="Haga S."/>
            <person name="Hayashi H."/>
            <person name="Hino K."/>
            <person name="Imai K.S."/>
            <person name="Inaba K."/>
            <person name="Kano S."/>
            <person name="Kobayashi K."/>
            <person name="Kobayashi M."/>
            <person name="Lee B.I."/>
            <person name="Makabe K.W."/>
            <person name="Manohar C."/>
            <person name="Matassi G."/>
            <person name="Medina M."/>
            <person name="Mochizuki Y."/>
            <person name="Mount S."/>
            <person name="Morishita T."/>
            <person name="Miura S."/>
            <person name="Nakayama A."/>
            <person name="Nishizaka S."/>
            <person name="Nomoto H."/>
            <person name="Ohta F."/>
            <person name="Oishi K."/>
            <person name="Rigoutsos I."/>
            <person name="Sano M."/>
            <person name="Sasaki A."/>
            <person name="Sasakura Y."/>
            <person name="Shoguchi E."/>
            <person name="Shin-i T."/>
            <person name="Spagnuolo A."/>
            <person name="Stainier D."/>
            <person name="Suzuki M.M."/>
            <person name="Tassy O."/>
            <person name="Takatori N."/>
            <person name="Tokuoka M."/>
            <person name="Yagi K."/>
            <person name="Yoshizaki F."/>
            <person name="Wada S."/>
            <person name="Zhang C."/>
            <person name="Hyatt P.D."/>
            <person name="Larimer F."/>
            <person name="Detter C."/>
            <person name="Doggett N."/>
            <person name="Glavina T."/>
            <person name="Hawkins T."/>
            <person name="Richardson P."/>
            <person name="Lucas S."/>
            <person name="Kohara Y."/>
            <person name="Levine M."/>
            <person name="Satoh N."/>
            <person name="Rokhsar D.S."/>
        </authorList>
    </citation>
    <scope>NUCLEOTIDE SEQUENCE [LARGE SCALE GENOMIC DNA]</scope>
</reference>
<dbReference type="AlphaFoldDB" id="H2XZ91"/>
<name>H2XZ91_CIOIN</name>
<reference evidence="2" key="3">
    <citation type="submission" date="2025-08" db="UniProtKB">
        <authorList>
            <consortium name="Ensembl"/>
        </authorList>
    </citation>
    <scope>IDENTIFICATION</scope>
</reference>
<dbReference type="Ensembl" id="ENSCINT00000031281.1">
    <property type="protein sequence ID" value="ENSCINP00000034975.1"/>
    <property type="gene ID" value="ENSCING00000023865.1"/>
</dbReference>
<keyword evidence="3" id="KW-1185">Reference proteome</keyword>
<accession>H2XZ91</accession>
<keyword evidence="1" id="KW-0472">Membrane</keyword>
<evidence type="ECO:0000256" key="1">
    <source>
        <dbReference type="SAM" id="Phobius"/>
    </source>
</evidence>
<dbReference type="Proteomes" id="UP000008144">
    <property type="component" value="Chromosome 13"/>
</dbReference>
<protein>
    <submittedName>
        <fullName evidence="2">Uncharacterized protein</fullName>
    </submittedName>
</protein>
<reference evidence="2" key="2">
    <citation type="journal article" date="2008" name="Genome Biol.">
        <title>Improved genome assembly and evidence-based global gene model set for the chordate Ciona intestinalis: new insight into intron and operon populations.</title>
        <authorList>
            <person name="Satou Y."/>
            <person name="Mineta K."/>
            <person name="Ogasawara M."/>
            <person name="Sasakura Y."/>
            <person name="Shoguchi E."/>
            <person name="Ueno K."/>
            <person name="Yamada L."/>
            <person name="Matsumoto J."/>
            <person name="Wasserscheid J."/>
            <person name="Dewar K."/>
            <person name="Wiley G.B."/>
            <person name="Macmil S.L."/>
            <person name="Roe B.A."/>
            <person name="Zeller R.W."/>
            <person name="Hastings K.E."/>
            <person name="Lemaire P."/>
            <person name="Lindquist E."/>
            <person name="Endo T."/>
            <person name="Hotta K."/>
            <person name="Inaba K."/>
        </authorList>
    </citation>
    <scope>NUCLEOTIDE SEQUENCE [LARGE SCALE GENOMIC DNA]</scope>
    <source>
        <strain evidence="2">wild type</strain>
    </source>
</reference>
<dbReference type="HOGENOM" id="CLU_3319778_0_0_1"/>